<dbReference type="Proteomes" id="UP001244011">
    <property type="component" value="Unassembled WGS sequence"/>
</dbReference>
<protein>
    <submittedName>
        <fullName evidence="2">Uncharacterized protein</fullName>
    </submittedName>
</protein>
<dbReference type="EMBL" id="MU839051">
    <property type="protein sequence ID" value="KAK1761775.1"/>
    <property type="molecule type" value="Genomic_DNA"/>
</dbReference>
<comment type="caution">
    <text evidence="2">The sequence shown here is derived from an EMBL/GenBank/DDBJ whole genome shotgun (WGS) entry which is preliminary data.</text>
</comment>
<evidence type="ECO:0000313" key="2">
    <source>
        <dbReference type="EMBL" id="KAK1761775.1"/>
    </source>
</evidence>
<organism evidence="2 3">
    <name type="scientific">Phialemonium atrogriseum</name>
    <dbReference type="NCBI Taxonomy" id="1093897"/>
    <lineage>
        <taxon>Eukaryota</taxon>
        <taxon>Fungi</taxon>
        <taxon>Dikarya</taxon>
        <taxon>Ascomycota</taxon>
        <taxon>Pezizomycotina</taxon>
        <taxon>Sordariomycetes</taxon>
        <taxon>Sordariomycetidae</taxon>
        <taxon>Cephalothecales</taxon>
        <taxon>Cephalothecaceae</taxon>
        <taxon>Phialemonium</taxon>
    </lineage>
</organism>
<dbReference type="GeneID" id="85309530"/>
<dbReference type="AlphaFoldDB" id="A0AAJ0FI54"/>
<keyword evidence="3" id="KW-1185">Reference proteome</keyword>
<gene>
    <name evidence="2" type="ORF">QBC33DRAFT_520134</name>
</gene>
<evidence type="ECO:0000313" key="3">
    <source>
        <dbReference type="Proteomes" id="UP001244011"/>
    </source>
</evidence>
<dbReference type="RefSeq" id="XP_060277988.1">
    <property type="nucleotide sequence ID" value="XM_060426343.1"/>
</dbReference>
<proteinExistence type="predicted"/>
<accession>A0AAJ0FI54</accession>
<reference evidence="2" key="1">
    <citation type="submission" date="2023-06" db="EMBL/GenBank/DDBJ databases">
        <title>Genome-scale phylogeny and comparative genomics of the fungal order Sordariales.</title>
        <authorList>
            <consortium name="Lawrence Berkeley National Laboratory"/>
            <person name="Hensen N."/>
            <person name="Bonometti L."/>
            <person name="Westerberg I."/>
            <person name="Brannstrom I.O."/>
            <person name="Guillou S."/>
            <person name="Cros-Aarteil S."/>
            <person name="Calhoun S."/>
            <person name="Haridas S."/>
            <person name="Kuo A."/>
            <person name="Mondo S."/>
            <person name="Pangilinan J."/>
            <person name="Riley R."/>
            <person name="Labutti K."/>
            <person name="Andreopoulos B."/>
            <person name="Lipzen A."/>
            <person name="Chen C."/>
            <person name="Yanf M."/>
            <person name="Daum C."/>
            <person name="Ng V."/>
            <person name="Clum A."/>
            <person name="Steindorff A."/>
            <person name="Ohm R."/>
            <person name="Martin F."/>
            <person name="Silar P."/>
            <person name="Natvig D."/>
            <person name="Lalanne C."/>
            <person name="Gautier V."/>
            <person name="Ament-Velasquez S.L."/>
            <person name="Kruys A."/>
            <person name="Hutchinson M.I."/>
            <person name="Powell A.J."/>
            <person name="Barry K."/>
            <person name="Miller A.N."/>
            <person name="Grigoriev I.V."/>
            <person name="Debuchy R."/>
            <person name="Gladieux P."/>
            <person name="Thoren M.H."/>
            <person name="Johannesson H."/>
        </authorList>
    </citation>
    <scope>NUCLEOTIDE SEQUENCE</scope>
    <source>
        <strain evidence="2">8032-3</strain>
    </source>
</reference>
<sequence>MAPKEGGVNHVKAEKATESIQVAEPTEDEPHDYTVTRRATVVEIQNRIFRNTKYWYAVAVFRTEERLHEDGERVMSRDPHPQVAARKEDAKSLAATLKAAAKQRPDGVAGPIITGYTYLMHGIFTLWVKYPHKRFIQGKSEHHMVQKYPGEFERFWKEQHEGGRRAILELRAGEVGGTSWSELEPLGVRVEETLHTRGGVNVLCFGGESFRTNRYAQKFEYVVADDSEAMLDDADSDLSGAEFSEVEIEDEDDRAEISRICLDVCLSRRWQHYGAHVSNEQTPLHVEVRCINEELFDGCLNDMDN</sequence>
<feature type="region of interest" description="Disordered" evidence="1">
    <location>
        <begin position="1"/>
        <end position="30"/>
    </location>
</feature>
<evidence type="ECO:0000256" key="1">
    <source>
        <dbReference type="SAM" id="MobiDB-lite"/>
    </source>
</evidence>
<name>A0AAJ0FI54_9PEZI</name>